<dbReference type="RefSeq" id="WP_190696152.1">
    <property type="nucleotide sequence ID" value="NZ_JAMPKX010000002.1"/>
</dbReference>
<dbReference type="Pfam" id="PF04434">
    <property type="entry name" value="SWIM"/>
    <property type="match status" value="1"/>
</dbReference>
<evidence type="ECO:0000313" key="3">
    <source>
        <dbReference type="EMBL" id="MEP0946494.1"/>
    </source>
</evidence>
<proteinExistence type="predicted"/>
<name>A0ABV0K136_9CYAN</name>
<feature type="domain" description="SWIM-type" evidence="2">
    <location>
        <begin position="113"/>
        <end position="151"/>
    </location>
</feature>
<dbReference type="PANTHER" id="PTHR38133:SF1">
    <property type="entry name" value="SLR1429 PROTEIN"/>
    <property type="match status" value="1"/>
</dbReference>
<keyword evidence="1" id="KW-0479">Metal-binding</keyword>
<keyword evidence="1" id="KW-0863">Zinc-finger</keyword>
<organism evidence="3 4">
    <name type="scientific">Leptolyngbya subtilissima DQ-A4</name>
    <dbReference type="NCBI Taxonomy" id="2933933"/>
    <lineage>
        <taxon>Bacteria</taxon>
        <taxon>Bacillati</taxon>
        <taxon>Cyanobacteriota</taxon>
        <taxon>Cyanophyceae</taxon>
        <taxon>Leptolyngbyales</taxon>
        <taxon>Leptolyngbyaceae</taxon>
        <taxon>Leptolyngbya group</taxon>
        <taxon>Leptolyngbya</taxon>
    </lineage>
</organism>
<dbReference type="InterPro" id="IPR007527">
    <property type="entry name" value="Znf_SWIM"/>
</dbReference>
<accession>A0ABV0K136</accession>
<dbReference type="EMBL" id="JAMPKX010000002">
    <property type="protein sequence ID" value="MEP0946494.1"/>
    <property type="molecule type" value="Genomic_DNA"/>
</dbReference>
<evidence type="ECO:0000313" key="4">
    <source>
        <dbReference type="Proteomes" id="UP001482513"/>
    </source>
</evidence>
<evidence type="ECO:0000259" key="2">
    <source>
        <dbReference type="PROSITE" id="PS50966"/>
    </source>
</evidence>
<protein>
    <submittedName>
        <fullName evidence="3">SWIM zinc finger family protein</fullName>
    </submittedName>
</protein>
<dbReference type="PROSITE" id="PS50966">
    <property type="entry name" value="ZF_SWIM"/>
    <property type="match status" value="1"/>
</dbReference>
<evidence type="ECO:0000256" key="1">
    <source>
        <dbReference type="PROSITE-ProRule" id="PRU00325"/>
    </source>
</evidence>
<keyword evidence="4" id="KW-1185">Reference proteome</keyword>
<dbReference type="Proteomes" id="UP001482513">
    <property type="component" value="Unassembled WGS sequence"/>
</dbReference>
<sequence>MANFSRTWWGKNFINAIERLTDSGRLQRGRSYASGGKVKSFEIDGGLVTAKVRGSVNPYFGVTTEPTYTTTIDFTPISKVKWADAIALIASKASLISRLLLNEIPDNIEDSFKTLELNLLPASAKDFKTQCSCPDYSNPCKHIAGVYYLIAAELDRDPFLLFELRGLPREALKAELAKSPLGQALSSELSAQQRSPDPVEHYYTQPQTVEALSPSLKEFWQGEKRLPQTIEAATTSTVPAILVKKQGDFPAFWTRDNSFIEAMESLYDRVRSKNKDRL</sequence>
<keyword evidence="1" id="KW-0862">Zinc</keyword>
<reference evidence="3 4" key="1">
    <citation type="submission" date="2022-04" db="EMBL/GenBank/DDBJ databases">
        <title>Positive selection, recombination, and allopatry shape intraspecific diversity of widespread and dominant cyanobacteria.</title>
        <authorList>
            <person name="Wei J."/>
            <person name="Shu W."/>
            <person name="Hu C."/>
        </authorList>
    </citation>
    <scope>NUCLEOTIDE SEQUENCE [LARGE SCALE GENOMIC DNA]</scope>
    <source>
        <strain evidence="3 4">DQ-A4</strain>
    </source>
</reference>
<gene>
    <name evidence="3" type="ORF">NC992_06395</name>
</gene>
<dbReference type="PANTHER" id="PTHR38133">
    <property type="entry name" value="SLR1429 PROTEIN"/>
    <property type="match status" value="1"/>
</dbReference>
<comment type="caution">
    <text evidence="3">The sequence shown here is derived from an EMBL/GenBank/DDBJ whole genome shotgun (WGS) entry which is preliminary data.</text>
</comment>